<keyword evidence="3" id="KW-0597">Phosphoprotein</keyword>
<evidence type="ECO:0000256" key="5">
    <source>
        <dbReference type="ARBA" id="ARBA00022741"/>
    </source>
</evidence>
<dbReference type="Proteomes" id="UP000255467">
    <property type="component" value="Unassembled WGS sequence"/>
</dbReference>
<evidence type="ECO:0000256" key="2">
    <source>
        <dbReference type="ARBA" id="ARBA00012438"/>
    </source>
</evidence>
<organism evidence="12 13">
    <name type="scientific">Nocardia otitidiscaviarum</name>
    <dbReference type="NCBI Taxonomy" id="1823"/>
    <lineage>
        <taxon>Bacteria</taxon>
        <taxon>Bacillati</taxon>
        <taxon>Actinomycetota</taxon>
        <taxon>Actinomycetes</taxon>
        <taxon>Mycobacteriales</taxon>
        <taxon>Nocardiaceae</taxon>
        <taxon>Nocardia</taxon>
    </lineage>
</organism>
<evidence type="ECO:0000256" key="6">
    <source>
        <dbReference type="ARBA" id="ARBA00022777"/>
    </source>
</evidence>
<dbReference type="InterPro" id="IPR050482">
    <property type="entry name" value="Sensor_HK_TwoCompSys"/>
</dbReference>
<dbReference type="OrthoDB" id="227596at2"/>
<dbReference type="InterPro" id="IPR011712">
    <property type="entry name" value="Sig_transdc_His_kin_sub3_dim/P"/>
</dbReference>
<evidence type="ECO:0000313" key="12">
    <source>
        <dbReference type="EMBL" id="SUD47475.1"/>
    </source>
</evidence>
<feature type="region of interest" description="Disordered" evidence="9">
    <location>
        <begin position="372"/>
        <end position="398"/>
    </location>
</feature>
<evidence type="ECO:0000256" key="4">
    <source>
        <dbReference type="ARBA" id="ARBA00022679"/>
    </source>
</evidence>
<dbReference type="Pfam" id="PF07730">
    <property type="entry name" value="HisKA_3"/>
    <property type="match status" value="1"/>
</dbReference>
<dbReference type="PANTHER" id="PTHR24421:SF10">
    <property type="entry name" value="NITRATE_NITRITE SENSOR PROTEIN NARQ"/>
    <property type="match status" value="1"/>
</dbReference>
<feature type="transmembrane region" description="Helical" evidence="10">
    <location>
        <begin position="21"/>
        <end position="38"/>
    </location>
</feature>
<comment type="catalytic activity">
    <reaction evidence="1">
        <text>ATP + protein L-histidine = ADP + protein N-phospho-L-histidine.</text>
        <dbReference type="EC" id="2.7.13.3"/>
    </reaction>
</comment>
<evidence type="ECO:0000256" key="7">
    <source>
        <dbReference type="ARBA" id="ARBA00022840"/>
    </source>
</evidence>
<dbReference type="CDD" id="cd16917">
    <property type="entry name" value="HATPase_UhpB-NarQ-NarX-like"/>
    <property type="match status" value="1"/>
</dbReference>
<dbReference type="Gene3D" id="3.30.565.10">
    <property type="entry name" value="Histidine kinase-like ATPase, C-terminal domain"/>
    <property type="match status" value="1"/>
</dbReference>
<dbReference type="InterPro" id="IPR005467">
    <property type="entry name" value="His_kinase_dom"/>
</dbReference>
<keyword evidence="5" id="KW-0547">Nucleotide-binding</keyword>
<sequence>MDGDSAPTRGFRGPFRRWPRTADAVLAAALFVLAVHVADGPGDTLVLRPMSSVPVVVLVLFAVASAALYLRRRHPLPVLGAALLAWAVTVGSGYSGLGGIAIVALYSVGRYARDGRWSYLGAAGAIALVILDGFAFGDIFAGVVVMELAWYIGRRIRLRGQRAEQARRERAAAHLRVLTEERTRIARELHDVVAHRVSMMTVQAGAAKAVAAVDPEAARQAMAAVEEAGREALDELRHLLGVLRPDVDNDDMGPQPGLADLPRLIVQVRRAGLDVTADIDEFRTPLAARVELSAFRIVQEALTNVLKHSGPGTHADIRLRAANSGGEITLEVLDDGRGAAARTDAAVPGHGIVGMRERALLLGGSLDAKPRPGGGFRVAARLPTGADTHRSATSKDPA</sequence>
<evidence type="ECO:0000259" key="11">
    <source>
        <dbReference type="PROSITE" id="PS50109"/>
    </source>
</evidence>
<dbReference type="Gene3D" id="1.20.5.1930">
    <property type="match status" value="1"/>
</dbReference>
<dbReference type="AlphaFoldDB" id="A0A379JG92"/>
<keyword evidence="10" id="KW-0812">Transmembrane</keyword>
<evidence type="ECO:0000256" key="10">
    <source>
        <dbReference type="SAM" id="Phobius"/>
    </source>
</evidence>
<feature type="transmembrane region" description="Helical" evidence="10">
    <location>
        <begin position="82"/>
        <end position="107"/>
    </location>
</feature>
<dbReference type="GO" id="GO:0016020">
    <property type="term" value="C:membrane"/>
    <property type="evidence" value="ECO:0007669"/>
    <property type="project" value="InterPro"/>
</dbReference>
<dbReference type="GO" id="GO:0005524">
    <property type="term" value="F:ATP binding"/>
    <property type="evidence" value="ECO:0007669"/>
    <property type="project" value="UniProtKB-KW"/>
</dbReference>
<keyword evidence="10" id="KW-0472">Membrane</keyword>
<dbReference type="PROSITE" id="PS50109">
    <property type="entry name" value="HIS_KIN"/>
    <property type="match status" value="1"/>
</dbReference>
<dbReference type="SUPFAM" id="SSF55874">
    <property type="entry name" value="ATPase domain of HSP90 chaperone/DNA topoisomerase II/histidine kinase"/>
    <property type="match status" value="1"/>
</dbReference>
<protein>
    <recommendedName>
        <fullName evidence="2">histidine kinase</fullName>
        <ecNumber evidence="2">2.7.13.3</ecNumber>
    </recommendedName>
</protein>
<keyword evidence="6 12" id="KW-0418">Kinase</keyword>
<dbReference type="GO" id="GO:0046983">
    <property type="term" value="F:protein dimerization activity"/>
    <property type="evidence" value="ECO:0007669"/>
    <property type="project" value="InterPro"/>
</dbReference>
<feature type="transmembrane region" description="Helical" evidence="10">
    <location>
        <begin position="50"/>
        <end position="70"/>
    </location>
</feature>
<dbReference type="RefSeq" id="WP_051037050.1">
    <property type="nucleotide sequence ID" value="NZ_UGRY01000003.1"/>
</dbReference>
<feature type="transmembrane region" description="Helical" evidence="10">
    <location>
        <begin position="119"/>
        <end position="152"/>
    </location>
</feature>
<keyword evidence="13" id="KW-1185">Reference proteome</keyword>
<accession>A0A379JG92</accession>
<dbReference type="GO" id="GO:0000155">
    <property type="term" value="F:phosphorelay sensor kinase activity"/>
    <property type="evidence" value="ECO:0007669"/>
    <property type="project" value="InterPro"/>
</dbReference>
<dbReference type="InterPro" id="IPR003594">
    <property type="entry name" value="HATPase_dom"/>
</dbReference>
<evidence type="ECO:0000256" key="9">
    <source>
        <dbReference type="SAM" id="MobiDB-lite"/>
    </source>
</evidence>
<dbReference type="EC" id="2.7.13.3" evidence="2"/>
<dbReference type="PANTHER" id="PTHR24421">
    <property type="entry name" value="NITRATE/NITRITE SENSOR PROTEIN NARX-RELATED"/>
    <property type="match status" value="1"/>
</dbReference>
<dbReference type="Pfam" id="PF02518">
    <property type="entry name" value="HATPase_c"/>
    <property type="match status" value="1"/>
</dbReference>
<evidence type="ECO:0000256" key="1">
    <source>
        <dbReference type="ARBA" id="ARBA00000085"/>
    </source>
</evidence>
<dbReference type="InterPro" id="IPR036890">
    <property type="entry name" value="HATPase_C_sf"/>
</dbReference>
<evidence type="ECO:0000256" key="3">
    <source>
        <dbReference type="ARBA" id="ARBA00022553"/>
    </source>
</evidence>
<keyword evidence="10" id="KW-1133">Transmembrane helix</keyword>
<gene>
    <name evidence="12" type="primary">desK_5</name>
    <name evidence="12" type="ORF">NCTC1934_04786</name>
</gene>
<keyword evidence="4 12" id="KW-0808">Transferase</keyword>
<name>A0A379JG92_9NOCA</name>
<feature type="domain" description="Histidine kinase" evidence="11">
    <location>
        <begin position="296"/>
        <end position="386"/>
    </location>
</feature>
<keyword evidence="8" id="KW-0902">Two-component regulatory system</keyword>
<evidence type="ECO:0000256" key="8">
    <source>
        <dbReference type="ARBA" id="ARBA00023012"/>
    </source>
</evidence>
<evidence type="ECO:0000313" key="13">
    <source>
        <dbReference type="Proteomes" id="UP000255467"/>
    </source>
</evidence>
<keyword evidence="7" id="KW-0067">ATP-binding</keyword>
<reference evidence="12 13" key="1">
    <citation type="submission" date="2018-06" db="EMBL/GenBank/DDBJ databases">
        <authorList>
            <consortium name="Pathogen Informatics"/>
            <person name="Doyle S."/>
        </authorList>
    </citation>
    <scope>NUCLEOTIDE SEQUENCE [LARGE SCALE GENOMIC DNA]</scope>
    <source>
        <strain evidence="12 13">NCTC1934</strain>
    </source>
</reference>
<proteinExistence type="predicted"/>
<dbReference type="EMBL" id="UGRY01000003">
    <property type="protein sequence ID" value="SUD47475.1"/>
    <property type="molecule type" value="Genomic_DNA"/>
</dbReference>